<evidence type="ECO:0000256" key="6">
    <source>
        <dbReference type="ARBA" id="ARBA00023098"/>
    </source>
</evidence>
<name>A0A1H6H7J3_MAGFU</name>
<evidence type="ECO:0000256" key="4">
    <source>
        <dbReference type="ARBA" id="ARBA00022832"/>
    </source>
</evidence>
<comment type="similarity">
    <text evidence="1">Belongs to the acyl-ACP thioesterase family.</text>
</comment>
<dbReference type="InterPro" id="IPR049427">
    <property type="entry name" value="Acyl-ACP_TE_C"/>
</dbReference>
<protein>
    <submittedName>
        <fullName evidence="10">Acyl-ACP thioesterase</fullName>
    </submittedName>
</protein>
<evidence type="ECO:0000259" key="9">
    <source>
        <dbReference type="Pfam" id="PF20791"/>
    </source>
</evidence>
<dbReference type="GO" id="GO:0016297">
    <property type="term" value="F:fatty acyl-[ACP] hydrolase activity"/>
    <property type="evidence" value="ECO:0007669"/>
    <property type="project" value="InterPro"/>
</dbReference>
<evidence type="ECO:0000256" key="7">
    <source>
        <dbReference type="ARBA" id="ARBA00023160"/>
    </source>
</evidence>
<keyword evidence="6" id="KW-0443">Lipid metabolism</keyword>
<dbReference type="InterPro" id="IPR029069">
    <property type="entry name" value="HotDog_dom_sf"/>
</dbReference>
<dbReference type="InterPro" id="IPR045023">
    <property type="entry name" value="FATA/B"/>
</dbReference>
<evidence type="ECO:0000256" key="1">
    <source>
        <dbReference type="ARBA" id="ARBA00006500"/>
    </source>
</evidence>
<dbReference type="CDD" id="cd00586">
    <property type="entry name" value="4HBT"/>
    <property type="match status" value="1"/>
</dbReference>
<dbReference type="PANTHER" id="PTHR31727">
    <property type="entry name" value="OLEOYL-ACYL CARRIER PROTEIN THIOESTERASE 1, CHLOROPLASTIC"/>
    <property type="match status" value="1"/>
</dbReference>
<feature type="domain" description="Acyl-ACP thioesterase N-terminal hotdog" evidence="8">
    <location>
        <begin position="6"/>
        <end position="123"/>
    </location>
</feature>
<dbReference type="SUPFAM" id="SSF54637">
    <property type="entry name" value="Thioesterase/thiol ester dehydrase-isomerase"/>
    <property type="match status" value="2"/>
</dbReference>
<dbReference type="AlphaFoldDB" id="A0A1H6H7J3"/>
<evidence type="ECO:0000256" key="3">
    <source>
        <dbReference type="ARBA" id="ARBA00022801"/>
    </source>
</evidence>
<dbReference type="PANTHER" id="PTHR31727:SF6">
    <property type="entry name" value="OLEOYL-ACYL CARRIER PROTEIN THIOESTERASE 1, CHLOROPLASTIC"/>
    <property type="match status" value="1"/>
</dbReference>
<reference evidence="11" key="1">
    <citation type="submission" date="2016-10" db="EMBL/GenBank/DDBJ databases">
        <authorList>
            <person name="Varghese N."/>
            <person name="Submissions S."/>
        </authorList>
    </citation>
    <scope>NUCLEOTIDE SEQUENCE [LARGE SCALE GENOMIC DNA]</scope>
    <source>
        <strain evidence="11">DSM 13234</strain>
    </source>
</reference>
<dbReference type="GO" id="GO:0000036">
    <property type="term" value="F:acyl carrier activity"/>
    <property type="evidence" value="ECO:0007669"/>
    <property type="project" value="TreeGrafter"/>
</dbReference>
<dbReference type="EMBL" id="FNWO01000004">
    <property type="protein sequence ID" value="SEH31761.1"/>
    <property type="molecule type" value="Genomic_DNA"/>
</dbReference>
<dbReference type="InterPro" id="IPR002864">
    <property type="entry name" value="Acyl-ACP_thioesterase_NHD"/>
</dbReference>
<keyword evidence="3" id="KW-0378">Hydrolase</keyword>
<dbReference type="Pfam" id="PF01643">
    <property type="entry name" value="Acyl-ACP_TE"/>
    <property type="match status" value="1"/>
</dbReference>
<evidence type="ECO:0000259" key="8">
    <source>
        <dbReference type="Pfam" id="PF01643"/>
    </source>
</evidence>
<gene>
    <name evidence="10" type="ORF">SAMN04244559_01124</name>
</gene>
<feature type="domain" description="Acyl-ACP thioesterase-like C-terminal" evidence="9">
    <location>
        <begin position="156"/>
        <end position="211"/>
    </location>
</feature>
<dbReference type="Gene3D" id="3.10.129.10">
    <property type="entry name" value="Hotdog Thioesterase"/>
    <property type="match status" value="1"/>
</dbReference>
<dbReference type="RefSeq" id="WP_074766418.1">
    <property type="nucleotide sequence ID" value="NZ_FNWO01000004.1"/>
</dbReference>
<keyword evidence="7" id="KW-0275">Fatty acid biosynthesis</keyword>
<keyword evidence="4" id="KW-0276">Fatty acid metabolism</keyword>
<evidence type="ECO:0000256" key="5">
    <source>
        <dbReference type="ARBA" id="ARBA00022946"/>
    </source>
</evidence>
<dbReference type="Proteomes" id="UP000182983">
    <property type="component" value="Unassembled WGS sequence"/>
</dbReference>
<dbReference type="OrthoDB" id="9801517at2"/>
<proteinExistence type="inferred from homology"/>
<sequence length="251" mass="28117">MKQTIWTQRYDINSIVLNHRKRLGLVGLLKILQDTAWTHANHLGHGFDDMLSRNTIWVLTRQRLAMSDWPGWGDIVDIRTWVRPITGPLAQRDYEIFCGERKLGEGTASWLTLDQTTRRPMKLSLTESDTICRGDGTLATTPEKIAMRPDLTVTATIPARISDLDVNGHVNNVCYAQWILDSLPLDDHSAYRVSEYEINFLGESRLGDSVALERDDLPPSPTAPVRLHFQGKRDSDGTALFAARIGAAPAA</sequence>
<organism evidence="10 11">
    <name type="scientific">Magnetospirillum fulvum</name>
    <name type="common">Rhodospirillum fulvum</name>
    <dbReference type="NCBI Taxonomy" id="1082"/>
    <lineage>
        <taxon>Bacteria</taxon>
        <taxon>Pseudomonadati</taxon>
        <taxon>Pseudomonadota</taxon>
        <taxon>Alphaproteobacteria</taxon>
        <taxon>Rhodospirillales</taxon>
        <taxon>Rhodospirillaceae</taxon>
        <taxon>Magnetospirillum</taxon>
    </lineage>
</organism>
<evidence type="ECO:0000313" key="11">
    <source>
        <dbReference type="Proteomes" id="UP000182983"/>
    </source>
</evidence>
<evidence type="ECO:0000313" key="10">
    <source>
        <dbReference type="EMBL" id="SEH31761.1"/>
    </source>
</evidence>
<accession>A0A1H6H7J3</accession>
<keyword evidence="5" id="KW-0809">Transit peptide</keyword>
<evidence type="ECO:0000256" key="2">
    <source>
        <dbReference type="ARBA" id="ARBA00022516"/>
    </source>
</evidence>
<keyword evidence="2" id="KW-0444">Lipid biosynthesis</keyword>
<keyword evidence="11" id="KW-1185">Reference proteome</keyword>
<dbReference type="Pfam" id="PF20791">
    <property type="entry name" value="Acyl-ACP_TE_C"/>
    <property type="match status" value="1"/>
</dbReference>